<dbReference type="RefSeq" id="WP_146921165.1">
    <property type="nucleotide sequence ID" value="NZ_CP042430.1"/>
</dbReference>
<dbReference type="Pfam" id="PF13439">
    <property type="entry name" value="Glyco_transf_4"/>
    <property type="match status" value="1"/>
</dbReference>
<evidence type="ECO:0000313" key="6">
    <source>
        <dbReference type="Proteomes" id="UP000321805"/>
    </source>
</evidence>
<keyword evidence="1" id="KW-0328">Glycosyltransferase</keyword>
<evidence type="ECO:0000259" key="3">
    <source>
        <dbReference type="Pfam" id="PF00534"/>
    </source>
</evidence>
<keyword evidence="2 5" id="KW-0808">Transferase</keyword>
<protein>
    <submittedName>
        <fullName evidence="5">Glycosyltransferase family 4 protein</fullName>
    </submittedName>
</protein>
<dbReference type="CDD" id="cd03801">
    <property type="entry name" value="GT4_PimA-like"/>
    <property type="match status" value="1"/>
</dbReference>
<dbReference type="PANTHER" id="PTHR45947">
    <property type="entry name" value="SULFOQUINOVOSYL TRANSFERASE SQD2"/>
    <property type="match status" value="1"/>
</dbReference>
<dbReference type="Gene3D" id="3.40.50.2000">
    <property type="entry name" value="Glycogen Phosphorylase B"/>
    <property type="match status" value="2"/>
</dbReference>
<dbReference type="GO" id="GO:1901137">
    <property type="term" value="P:carbohydrate derivative biosynthetic process"/>
    <property type="evidence" value="ECO:0007669"/>
    <property type="project" value="UniProtKB-ARBA"/>
</dbReference>
<gene>
    <name evidence="5" type="ORF">FSW04_16430</name>
</gene>
<evidence type="ECO:0000313" key="5">
    <source>
        <dbReference type="EMBL" id="QEC49000.1"/>
    </source>
</evidence>
<dbReference type="PANTHER" id="PTHR45947:SF3">
    <property type="entry name" value="SULFOQUINOVOSYL TRANSFERASE SQD2"/>
    <property type="match status" value="1"/>
</dbReference>
<accession>A0A5B8U7L0</accession>
<proteinExistence type="predicted"/>
<dbReference type="SUPFAM" id="SSF53756">
    <property type="entry name" value="UDP-Glycosyltransferase/glycogen phosphorylase"/>
    <property type="match status" value="1"/>
</dbReference>
<dbReference type="EMBL" id="CP042430">
    <property type="protein sequence ID" value="QEC49000.1"/>
    <property type="molecule type" value="Genomic_DNA"/>
</dbReference>
<dbReference type="KEGG" id="bsol:FSW04_16430"/>
<dbReference type="AlphaFoldDB" id="A0A5B8U7L0"/>
<evidence type="ECO:0000259" key="4">
    <source>
        <dbReference type="Pfam" id="PF13439"/>
    </source>
</evidence>
<name>A0A5B8U7L0_9ACTN</name>
<organism evidence="5 6">
    <name type="scientific">Baekduia soli</name>
    <dbReference type="NCBI Taxonomy" id="496014"/>
    <lineage>
        <taxon>Bacteria</taxon>
        <taxon>Bacillati</taxon>
        <taxon>Actinomycetota</taxon>
        <taxon>Thermoleophilia</taxon>
        <taxon>Solirubrobacterales</taxon>
        <taxon>Baekduiaceae</taxon>
        <taxon>Baekduia</taxon>
    </lineage>
</organism>
<evidence type="ECO:0000256" key="1">
    <source>
        <dbReference type="ARBA" id="ARBA00022676"/>
    </source>
</evidence>
<dbReference type="GO" id="GO:0016758">
    <property type="term" value="F:hexosyltransferase activity"/>
    <property type="evidence" value="ECO:0007669"/>
    <property type="project" value="TreeGrafter"/>
</dbReference>
<dbReference type="InterPro" id="IPR028098">
    <property type="entry name" value="Glyco_trans_4-like_N"/>
</dbReference>
<dbReference type="InterPro" id="IPR001296">
    <property type="entry name" value="Glyco_trans_1"/>
</dbReference>
<dbReference type="OrthoDB" id="9810929at2"/>
<dbReference type="InterPro" id="IPR050194">
    <property type="entry name" value="Glycosyltransferase_grp1"/>
</dbReference>
<feature type="domain" description="Glycosyltransferase subfamily 4-like N-terminal" evidence="4">
    <location>
        <begin position="13"/>
        <end position="206"/>
    </location>
</feature>
<keyword evidence="6" id="KW-1185">Reference proteome</keyword>
<evidence type="ECO:0000256" key="2">
    <source>
        <dbReference type="ARBA" id="ARBA00022679"/>
    </source>
</evidence>
<sequence>MHVLSALMFFPRGGSAHVARALACELPEHGWDVTLVSGSHGGHGDAHAFYDGLDVHPVDFDAGDAPMHPSFEDRPGAPDPIFAAVDDAAFGEHVQAWARALEEARAAEHDVLHLHHLTPIHEAARRVAPGVPVITHLHGTELLMLEEIADGAPWPHAQAWARRMRSWAQASERLLVLSPGQVERAVALLGVAAERCVLSPNGFDPDLFDRVPVQRAALWEHHLVRHPRGWPAGGQEGDLAYTERDTAPLAHGPVAICVSRFTAVKRLGLLVRAWSRAAPRLGPDASLVLLGGYPGEWEGEHPYDAVQATGAPNVFFAGWHGHAELPGFLNASDAIVLASVREQFGSVLVEGMACGLPAVAVDRFGPADIVDDGVTGWLVEPDDEAALADALVACLSDGAERRRRGDEAYAASHERFSWPALAADLAGVLDEVADVADGRLAAPTA</sequence>
<dbReference type="Proteomes" id="UP000321805">
    <property type="component" value="Chromosome"/>
</dbReference>
<reference evidence="5 6" key="1">
    <citation type="journal article" date="2018" name="J. Microbiol.">
        <title>Baekduia soli gen. nov., sp. nov., a novel bacterium isolated from the soil of Baekdu Mountain and proposal of a novel family name, Baekduiaceae fam. nov.</title>
        <authorList>
            <person name="An D.S."/>
            <person name="Siddiqi M.Z."/>
            <person name="Kim K.H."/>
            <person name="Yu H.S."/>
            <person name="Im W.T."/>
        </authorList>
    </citation>
    <scope>NUCLEOTIDE SEQUENCE [LARGE SCALE GENOMIC DNA]</scope>
    <source>
        <strain evidence="5 6">BR7-21</strain>
    </source>
</reference>
<dbReference type="Pfam" id="PF00534">
    <property type="entry name" value="Glycos_transf_1"/>
    <property type="match status" value="1"/>
</dbReference>
<feature type="domain" description="Glycosyl transferase family 1" evidence="3">
    <location>
        <begin position="253"/>
        <end position="409"/>
    </location>
</feature>